<organism evidence="1 2">
    <name type="scientific">Solanum bulbocastanum</name>
    <name type="common">Wild potato</name>
    <dbReference type="NCBI Taxonomy" id="147425"/>
    <lineage>
        <taxon>Eukaryota</taxon>
        <taxon>Viridiplantae</taxon>
        <taxon>Streptophyta</taxon>
        <taxon>Embryophyta</taxon>
        <taxon>Tracheophyta</taxon>
        <taxon>Spermatophyta</taxon>
        <taxon>Magnoliopsida</taxon>
        <taxon>eudicotyledons</taxon>
        <taxon>Gunneridae</taxon>
        <taxon>Pentapetalae</taxon>
        <taxon>asterids</taxon>
        <taxon>lamiids</taxon>
        <taxon>Solanales</taxon>
        <taxon>Solanaceae</taxon>
        <taxon>Solanoideae</taxon>
        <taxon>Solaneae</taxon>
        <taxon>Solanum</taxon>
    </lineage>
</organism>
<gene>
    <name evidence="1" type="ORF">RDI58_007246</name>
</gene>
<name>A0AAN8TZZ7_SOLBU</name>
<dbReference type="EMBL" id="JBANQN010000003">
    <property type="protein sequence ID" value="KAK6793793.1"/>
    <property type="molecule type" value="Genomic_DNA"/>
</dbReference>
<accession>A0AAN8TZZ7</accession>
<proteinExistence type="predicted"/>
<keyword evidence="2" id="KW-1185">Reference proteome</keyword>
<comment type="caution">
    <text evidence="1">The sequence shown here is derived from an EMBL/GenBank/DDBJ whole genome shotgun (WGS) entry which is preliminary data.</text>
</comment>
<dbReference type="AlphaFoldDB" id="A0AAN8TZZ7"/>
<evidence type="ECO:0000313" key="2">
    <source>
        <dbReference type="Proteomes" id="UP001371456"/>
    </source>
</evidence>
<protein>
    <submittedName>
        <fullName evidence="1">Uncharacterized protein</fullName>
    </submittedName>
</protein>
<dbReference type="Proteomes" id="UP001371456">
    <property type="component" value="Unassembled WGS sequence"/>
</dbReference>
<reference evidence="1 2" key="1">
    <citation type="submission" date="2024-02" db="EMBL/GenBank/DDBJ databases">
        <title>de novo genome assembly of Solanum bulbocastanum strain 11H21.</title>
        <authorList>
            <person name="Hosaka A.J."/>
        </authorList>
    </citation>
    <scope>NUCLEOTIDE SEQUENCE [LARGE SCALE GENOMIC DNA]</scope>
    <source>
        <tissue evidence="1">Young leaves</tissue>
    </source>
</reference>
<evidence type="ECO:0000313" key="1">
    <source>
        <dbReference type="EMBL" id="KAK6793793.1"/>
    </source>
</evidence>
<sequence length="99" mass="11253">MSSIKNAALVIFLVDENKKIHPQLSIGFKEVLFRPKDNNEQCTGQMCSGNGPNNETKSKFPVMDNAEIPLSLYFPMNQPTSFIMWNTHGANNDNFKRNF</sequence>